<feature type="non-terminal residue" evidence="1">
    <location>
        <position position="1"/>
    </location>
</feature>
<comment type="caution">
    <text evidence="1">The sequence shown here is derived from an EMBL/GenBank/DDBJ whole genome shotgun (WGS) entry which is preliminary data.</text>
</comment>
<evidence type="ECO:0000313" key="1">
    <source>
        <dbReference type="EMBL" id="KKM89898.1"/>
    </source>
</evidence>
<reference evidence="1" key="1">
    <citation type="journal article" date="2015" name="Nature">
        <title>Complex archaea that bridge the gap between prokaryotes and eukaryotes.</title>
        <authorList>
            <person name="Spang A."/>
            <person name="Saw J.H."/>
            <person name="Jorgensen S.L."/>
            <person name="Zaremba-Niedzwiedzka K."/>
            <person name="Martijn J."/>
            <person name="Lind A.E."/>
            <person name="van Eijk R."/>
            <person name="Schleper C."/>
            <person name="Guy L."/>
            <person name="Ettema T.J."/>
        </authorList>
    </citation>
    <scope>NUCLEOTIDE SEQUENCE</scope>
</reference>
<dbReference type="AlphaFoldDB" id="A0A0F9L8U3"/>
<accession>A0A0F9L8U3</accession>
<sequence>PLPVSARIRSGFFSLGGGEIRYKREREKRPFAGVAL</sequence>
<proteinExistence type="predicted"/>
<dbReference type="EMBL" id="LAZR01006749">
    <property type="protein sequence ID" value="KKM89898.1"/>
    <property type="molecule type" value="Genomic_DNA"/>
</dbReference>
<gene>
    <name evidence="1" type="ORF">LCGC14_1243980</name>
</gene>
<organism evidence="1">
    <name type="scientific">marine sediment metagenome</name>
    <dbReference type="NCBI Taxonomy" id="412755"/>
    <lineage>
        <taxon>unclassified sequences</taxon>
        <taxon>metagenomes</taxon>
        <taxon>ecological metagenomes</taxon>
    </lineage>
</organism>
<name>A0A0F9L8U3_9ZZZZ</name>
<protein>
    <submittedName>
        <fullName evidence="1">Uncharacterized protein</fullName>
    </submittedName>
</protein>